<evidence type="ECO:0000256" key="1">
    <source>
        <dbReference type="ARBA" id="ARBA00006484"/>
    </source>
</evidence>
<dbReference type="PANTHER" id="PTHR48107:SF34">
    <property type="entry name" value="CHAIN DEHYDROGENASE, PUTATIVE-RELATED"/>
    <property type="match status" value="1"/>
</dbReference>
<dbReference type="InterPro" id="IPR036291">
    <property type="entry name" value="NAD(P)-bd_dom_sf"/>
</dbReference>
<dbReference type="InterPro" id="IPR002347">
    <property type="entry name" value="SDR_fam"/>
</dbReference>
<evidence type="ECO:0000256" key="2">
    <source>
        <dbReference type="ARBA" id="ARBA00023002"/>
    </source>
</evidence>
<proteinExistence type="inferred from homology"/>
<gene>
    <name evidence="3" type="ORF">POPTR_019G016702v4</name>
</gene>
<protein>
    <submittedName>
        <fullName evidence="3">Uncharacterized protein</fullName>
    </submittedName>
</protein>
<dbReference type="EMBL" id="CM009308">
    <property type="protein sequence ID" value="RQP03316.2"/>
    <property type="molecule type" value="Genomic_DNA"/>
</dbReference>
<dbReference type="SUPFAM" id="SSF51735">
    <property type="entry name" value="NAD(P)-binding Rossmann-fold domains"/>
    <property type="match status" value="1"/>
</dbReference>
<dbReference type="Pfam" id="PF00106">
    <property type="entry name" value="adh_short"/>
    <property type="match status" value="1"/>
</dbReference>
<keyword evidence="2" id="KW-0560">Oxidoreductase</keyword>
<evidence type="ECO:0000313" key="3">
    <source>
        <dbReference type="EMBL" id="RQP03316.2"/>
    </source>
</evidence>
<dbReference type="InParanoid" id="A0A3N7GAX4"/>
<evidence type="ECO:0000313" key="4">
    <source>
        <dbReference type="Proteomes" id="UP000006729"/>
    </source>
</evidence>
<comment type="similarity">
    <text evidence="1">Belongs to the short-chain dehydrogenases/reductases (SDR) family.</text>
</comment>
<organism evidence="3 4">
    <name type="scientific">Populus trichocarpa</name>
    <name type="common">Western balsam poplar</name>
    <name type="synonym">Populus balsamifera subsp. trichocarpa</name>
    <dbReference type="NCBI Taxonomy" id="3694"/>
    <lineage>
        <taxon>Eukaryota</taxon>
        <taxon>Viridiplantae</taxon>
        <taxon>Streptophyta</taxon>
        <taxon>Embryophyta</taxon>
        <taxon>Tracheophyta</taxon>
        <taxon>Spermatophyta</taxon>
        <taxon>Magnoliopsida</taxon>
        <taxon>eudicotyledons</taxon>
        <taxon>Gunneridae</taxon>
        <taxon>Pentapetalae</taxon>
        <taxon>rosids</taxon>
        <taxon>fabids</taxon>
        <taxon>Malpighiales</taxon>
        <taxon>Salicaceae</taxon>
        <taxon>Saliceae</taxon>
        <taxon>Populus</taxon>
    </lineage>
</organism>
<keyword evidence="4" id="KW-1185">Reference proteome</keyword>
<sequence length="56" mass="5563">MLSSFWTVEIGIPFSGKVSCALNSSSSVSGEAVGTGQLHGVAARAPILGLSGSRQG</sequence>
<dbReference type="Gene3D" id="3.40.50.720">
    <property type="entry name" value="NAD(P)-binding Rossmann-like Domain"/>
    <property type="match status" value="1"/>
</dbReference>
<name>A0A3N7GAX4_POPTR</name>
<dbReference type="Proteomes" id="UP000006729">
    <property type="component" value="Chromosome 19"/>
</dbReference>
<accession>A0A3N7GAX4</accession>
<reference evidence="3 4" key="1">
    <citation type="journal article" date="2006" name="Science">
        <title>The genome of black cottonwood, Populus trichocarpa (Torr. &amp; Gray).</title>
        <authorList>
            <person name="Tuskan G.A."/>
            <person name="Difazio S."/>
            <person name="Jansson S."/>
            <person name="Bohlmann J."/>
            <person name="Grigoriev I."/>
            <person name="Hellsten U."/>
            <person name="Putnam N."/>
            <person name="Ralph S."/>
            <person name="Rombauts S."/>
            <person name="Salamov A."/>
            <person name="Schein J."/>
            <person name="Sterck L."/>
            <person name="Aerts A."/>
            <person name="Bhalerao R.R."/>
            <person name="Bhalerao R.P."/>
            <person name="Blaudez D."/>
            <person name="Boerjan W."/>
            <person name="Brun A."/>
            <person name="Brunner A."/>
            <person name="Busov V."/>
            <person name="Campbell M."/>
            <person name="Carlson J."/>
            <person name="Chalot M."/>
            <person name="Chapman J."/>
            <person name="Chen G.L."/>
            <person name="Cooper D."/>
            <person name="Coutinho P.M."/>
            <person name="Couturier J."/>
            <person name="Covert S."/>
            <person name="Cronk Q."/>
            <person name="Cunningham R."/>
            <person name="Davis J."/>
            <person name="Degroeve S."/>
            <person name="Dejardin A."/>
            <person name="Depamphilis C."/>
            <person name="Detter J."/>
            <person name="Dirks B."/>
            <person name="Dubchak I."/>
            <person name="Duplessis S."/>
            <person name="Ehlting J."/>
            <person name="Ellis B."/>
            <person name="Gendler K."/>
            <person name="Goodstein D."/>
            <person name="Gribskov M."/>
            <person name="Grimwood J."/>
            <person name="Groover A."/>
            <person name="Gunter L."/>
            <person name="Hamberger B."/>
            <person name="Heinze B."/>
            <person name="Helariutta Y."/>
            <person name="Henrissat B."/>
            <person name="Holligan D."/>
            <person name="Holt R."/>
            <person name="Huang W."/>
            <person name="Islam-Faridi N."/>
            <person name="Jones S."/>
            <person name="Jones-Rhoades M."/>
            <person name="Jorgensen R."/>
            <person name="Joshi C."/>
            <person name="Kangasjarvi J."/>
            <person name="Karlsson J."/>
            <person name="Kelleher C."/>
            <person name="Kirkpatrick R."/>
            <person name="Kirst M."/>
            <person name="Kohler A."/>
            <person name="Kalluri U."/>
            <person name="Larimer F."/>
            <person name="Leebens-Mack J."/>
            <person name="Leple J.C."/>
            <person name="Locascio P."/>
            <person name="Lou Y."/>
            <person name="Lucas S."/>
            <person name="Martin F."/>
            <person name="Montanini B."/>
            <person name="Napoli C."/>
            <person name="Nelson D.R."/>
            <person name="Nelson C."/>
            <person name="Nieminen K."/>
            <person name="Nilsson O."/>
            <person name="Pereda V."/>
            <person name="Peter G."/>
            <person name="Philippe R."/>
            <person name="Pilate G."/>
            <person name="Poliakov A."/>
            <person name="Razumovskaya J."/>
            <person name="Richardson P."/>
            <person name="Rinaldi C."/>
            <person name="Ritland K."/>
            <person name="Rouze P."/>
            <person name="Ryaboy D."/>
            <person name="Schmutz J."/>
            <person name="Schrader J."/>
            <person name="Segerman B."/>
            <person name="Shin H."/>
            <person name="Siddiqui A."/>
            <person name="Sterky F."/>
            <person name="Terry A."/>
            <person name="Tsai C.J."/>
            <person name="Uberbacher E."/>
            <person name="Unneberg P."/>
            <person name="Vahala J."/>
            <person name="Wall K."/>
            <person name="Wessler S."/>
            <person name="Yang G."/>
            <person name="Yin T."/>
            <person name="Douglas C."/>
            <person name="Marra M."/>
            <person name="Sandberg G."/>
            <person name="Van de Peer Y."/>
            <person name="Rokhsar D."/>
        </authorList>
    </citation>
    <scope>NUCLEOTIDE SEQUENCE [LARGE SCALE GENOMIC DNA]</scope>
    <source>
        <strain evidence="4">cv. Nisqually</strain>
    </source>
</reference>
<dbReference type="PANTHER" id="PTHR48107">
    <property type="entry name" value="NADPH-DEPENDENT ALDEHYDE REDUCTASE-LIKE PROTEIN, CHLOROPLASTIC-RELATED"/>
    <property type="match status" value="1"/>
</dbReference>
<dbReference type="GO" id="GO:0016614">
    <property type="term" value="F:oxidoreductase activity, acting on CH-OH group of donors"/>
    <property type="evidence" value="ECO:0007669"/>
    <property type="project" value="UniProtKB-ARBA"/>
</dbReference>
<dbReference type="STRING" id="3694.A0A3N7GAX4"/>
<dbReference type="AlphaFoldDB" id="A0A3N7GAX4"/>
<comment type="caution">
    <text evidence="3">The sequence shown here is derived from an EMBL/GenBank/DDBJ whole genome shotgun (WGS) entry which is preliminary data.</text>
</comment>